<feature type="domain" description="4'-phosphopantetheinyl transferase N-terminal" evidence="15">
    <location>
        <begin position="35"/>
        <end position="94"/>
    </location>
</feature>
<evidence type="ECO:0000256" key="7">
    <source>
        <dbReference type="ARBA" id="ARBA00023191"/>
    </source>
</evidence>
<dbReference type="Proteomes" id="UP000184066">
    <property type="component" value="Unassembled WGS sequence"/>
</dbReference>
<evidence type="ECO:0000256" key="12">
    <source>
        <dbReference type="PIRSR" id="PIRSR603542-1"/>
    </source>
</evidence>
<dbReference type="GO" id="GO:0005886">
    <property type="term" value="C:plasma membrane"/>
    <property type="evidence" value="ECO:0007669"/>
    <property type="project" value="TreeGrafter"/>
</dbReference>
<dbReference type="PANTHER" id="PTHR38096">
    <property type="entry name" value="ENTEROBACTIN SYNTHASE COMPONENT D"/>
    <property type="match status" value="1"/>
</dbReference>
<evidence type="ECO:0000256" key="2">
    <source>
        <dbReference type="ARBA" id="ARBA00004993"/>
    </source>
</evidence>
<feature type="binding site" evidence="12">
    <location>
        <position position="121"/>
    </location>
    <ligand>
        <name>CoA</name>
        <dbReference type="ChEBI" id="CHEBI:57287"/>
    </ligand>
</feature>
<dbReference type="GO" id="GO:0000287">
    <property type="term" value="F:magnesium ion binding"/>
    <property type="evidence" value="ECO:0007669"/>
    <property type="project" value="InterPro"/>
</dbReference>
<proteinExistence type="inferred from homology"/>
<evidence type="ECO:0000313" key="16">
    <source>
        <dbReference type="EMBL" id="SHN65764.1"/>
    </source>
</evidence>
<evidence type="ECO:0000259" key="15">
    <source>
        <dbReference type="Pfam" id="PF17837"/>
    </source>
</evidence>
<keyword evidence="13" id="KW-0460">Magnesium</keyword>
<feature type="binding site" evidence="12">
    <location>
        <position position="55"/>
    </location>
    <ligand>
        <name>CoA</name>
        <dbReference type="ChEBI" id="CHEBI:57287"/>
    </ligand>
</feature>
<evidence type="ECO:0000259" key="14">
    <source>
        <dbReference type="Pfam" id="PF01648"/>
    </source>
</evidence>
<feature type="binding site" evidence="13">
    <location>
        <position position="121"/>
    </location>
    <ligand>
        <name>Mg(2+)</name>
        <dbReference type="ChEBI" id="CHEBI:18420"/>
    </ligand>
</feature>
<evidence type="ECO:0000256" key="4">
    <source>
        <dbReference type="ARBA" id="ARBA00011503"/>
    </source>
</evidence>
<comment type="similarity">
    <text evidence="3">Belongs to the P-Pant transferase superfamily. EntD family.</text>
</comment>
<dbReference type="PANTHER" id="PTHR38096:SF1">
    <property type="entry name" value="ENTEROBACTIN SYNTHASE COMPONENT D"/>
    <property type="match status" value="1"/>
</dbReference>
<keyword evidence="7" id="KW-0259">Enterobactin biosynthesis</keyword>
<keyword evidence="6 16" id="KW-0808">Transferase</keyword>
<accession>A0A1M7T4Y6</accession>
<dbReference type="AlphaFoldDB" id="A0A1M7T4Y6"/>
<reference evidence="16 17" key="1">
    <citation type="submission" date="2016-12" db="EMBL/GenBank/DDBJ databases">
        <authorList>
            <person name="Song W.-J."/>
            <person name="Kurnit D.M."/>
        </authorList>
    </citation>
    <scope>NUCLEOTIDE SEQUENCE [LARGE SCALE GENOMIC DNA]</scope>
    <source>
        <strain evidence="16 17">CGMCC 1.10808</strain>
    </source>
</reference>
<dbReference type="PRINTS" id="PR01399">
    <property type="entry name" value="ENTSNTHTASED"/>
</dbReference>
<comment type="pathway">
    <text evidence="2">Siderophore biosynthesis; enterobactin biosynthesis.</text>
</comment>
<evidence type="ECO:0000256" key="1">
    <source>
        <dbReference type="ARBA" id="ARBA00003937"/>
    </source>
</evidence>
<comment type="catalytic activity">
    <reaction evidence="11">
        <text>apo-[peptidyl-carrier protein] + CoA = holo-[peptidyl-carrier protein] + adenosine 3',5'-bisphosphate + H(+)</text>
        <dbReference type="Rhea" id="RHEA:46228"/>
        <dbReference type="Rhea" id="RHEA-COMP:11479"/>
        <dbReference type="Rhea" id="RHEA-COMP:11480"/>
        <dbReference type="ChEBI" id="CHEBI:15378"/>
        <dbReference type="ChEBI" id="CHEBI:29999"/>
        <dbReference type="ChEBI" id="CHEBI:57287"/>
        <dbReference type="ChEBI" id="CHEBI:58343"/>
        <dbReference type="ChEBI" id="CHEBI:64479"/>
    </reaction>
</comment>
<organism evidence="16 17">
    <name type="scientific">Oceanicella actignis</name>
    <dbReference type="NCBI Taxonomy" id="1189325"/>
    <lineage>
        <taxon>Bacteria</taxon>
        <taxon>Pseudomonadati</taxon>
        <taxon>Pseudomonadota</taxon>
        <taxon>Alphaproteobacteria</taxon>
        <taxon>Rhodobacterales</taxon>
        <taxon>Paracoccaceae</taxon>
        <taxon>Oceanicella</taxon>
    </lineage>
</organism>
<feature type="binding site" evidence="12">
    <location>
        <position position="47"/>
    </location>
    <ligand>
        <name>CoA</name>
        <dbReference type="ChEBI" id="CHEBI:57287"/>
    </ligand>
</feature>
<evidence type="ECO:0000256" key="6">
    <source>
        <dbReference type="ARBA" id="ARBA00022679"/>
    </source>
</evidence>
<evidence type="ECO:0000256" key="13">
    <source>
        <dbReference type="PIRSR" id="PIRSR603542-2"/>
    </source>
</evidence>
<dbReference type="GO" id="GO:0009239">
    <property type="term" value="P:enterobactin biosynthetic process"/>
    <property type="evidence" value="ECO:0007669"/>
    <property type="project" value="UniProtKB-UniPathway"/>
</dbReference>
<evidence type="ECO:0000256" key="10">
    <source>
        <dbReference type="ARBA" id="ARBA00049176"/>
    </source>
</evidence>
<dbReference type="UniPathway" id="UPA00017"/>
<comment type="function">
    <text evidence="1">Involved in the biosynthesis of the siderophore enterobactin (enterochelin), which is a macrocyclic trimeric lactone of N-(2,3-dihydroxybenzoyl)-serine. The serine trilactone serves as a scaffolding for the three catechol functionalities that provide hexadentate coordination for the tightly ligated iron(2+) atoms. Plays an essential role in the assembly of the enterobactin by catalyzing the transfer of the 4'-phosphopantetheine (Ppant) moiety from coenzyme A to the apo-domains of both EntB (ArCP domain) and EntF (PCP domain) to yield their holo-forms which make them competent for the activation of 2,3-dihydroxybenzoate (DHB) and L-serine, respectively.</text>
</comment>
<comment type="cofactor">
    <cofactor evidence="13">
        <name>Mg(2+)</name>
        <dbReference type="ChEBI" id="CHEBI:18420"/>
    </cofactor>
</comment>
<evidence type="ECO:0000256" key="3">
    <source>
        <dbReference type="ARBA" id="ARBA00008342"/>
    </source>
</evidence>
<comment type="subunit">
    <text evidence="4">EntB, EntD, EntE, and EntF form a multienzyme complex called enterobactin synthase.</text>
</comment>
<dbReference type="Pfam" id="PF01648">
    <property type="entry name" value="ACPS"/>
    <property type="match status" value="1"/>
</dbReference>
<evidence type="ECO:0000256" key="9">
    <source>
        <dbReference type="ARBA" id="ARBA00031996"/>
    </source>
</evidence>
<dbReference type="GO" id="GO:0009366">
    <property type="term" value="C:enterobactin synthetase complex"/>
    <property type="evidence" value="ECO:0007669"/>
    <property type="project" value="InterPro"/>
</dbReference>
<dbReference type="InterPro" id="IPR041354">
    <property type="entry name" value="4PPT_N"/>
</dbReference>
<evidence type="ECO:0000256" key="11">
    <source>
        <dbReference type="ARBA" id="ARBA00049191"/>
    </source>
</evidence>
<feature type="binding site" evidence="12">
    <location>
        <position position="169"/>
    </location>
    <ligand>
        <name>CoA</name>
        <dbReference type="ChEBI" id="CHEBI:57287"/>
    </ligand>
</feature>
<gene>
    <name evidence="16" type="ORF">SAMN05216200_104162</name>
</gene>
<keyword evidence="13" id="KW-0479">Metal-binding</keyword>
<evidence type="ECO:0000313" key="17">
    <source>
        <dbReference type="Proteomes" id="UP000184066"/>
    </source>
</evidence>
<keyword evidence="17" id="KW-1185">Reference proteome</keyword>
<dbReference type="SUPFAM" id="SSF56214">
    <property type="entry name" value="4'-phosphopantetheinyl transferase"/>
    <property type="match status" value="1"/>
</dbReference>
<dbReference type="RefSeq" id="WP_072747119.1">
    <property type="nucleotide sequence ID" value="NZ_FOHL01000004.1"/>
</dbReference>
<evidence type="ECO:0000256" key="8">
    <source>
        <dbReference type="ARBA" id="ARBA00029894"/>
    </source>
</evidence>
<feature type="binding site" evidence="12">
    <location>
        <position position="165"/>
    </location>
    <ligand>
        <name>CoA</name>
        <dbReference type="ChEBI" id="CHEBI:57287"/>
    </ligand>
</feature>
<dbReference type="Pfam" id="PF17837">
    <property type="entry name" value="4PPT_N"/>
    <property type="match status" value="1"/>
</dbReference>
<dbReference type="InterPro" id="IPR037143">
    <property type="entry name" value="4-PPantetheinyl_Trfase_dom_sf"/>
</dbReference>
<feature type="domain" description="4'-phosphopantetheinyl transferase" evidence="14">
    <location>
        <begin position="118"/>
        <end position="189"/>
    </location>
</feature>
<dbReference type="GO" id="GO:0008897">
    <property type="term" value="F:holo-[acyl-carrier-protein] synthase activity"/>
    <property type="evidence" value="ECO:0007669"/>
    <property type="project" value="InterPro"/>
</dbReference>
<protein>
    <recommendedName>
        <fullName evidence="5">Enterobactin synthase component D</fullName>
    </recommendedName>
    <alternativeName>
        <fullName evidence="8">4'-phosphopantetheinyl transferase EntD</fullName>
    </alternativeName>
    <alternativeName>
        <fullName evidence="9">Enterochelin synthase D</fullName>
    </alternativeName>
</protein>
<dbReference type="InterPro" id="IPR008278">
    <property type="entry name" value="4-PPantetheinyl_Trfase_dom"/>
</dbReference>
<feature type="binding site" evidence="12">
    <location>
        <begin position="91"/>
        <end position="92"/>
    </location>
    <ligand>
        <name>CoA</name>
        <dbReference type="ChEBI" id="CHEBI:57287"/>
    </ligand>
</feature>
<dbReference type="EMBL" id="FRDL01000004">
    <property type="protein sequence ID" value="SHN65764.1"/>
    <property type="molecule type" value="Genomic_DNA"/>
</dbReference>
<feature type="binding site" evidence="13">
    <location>
        <position position="123"/>
    </location>
    <ligand>
        <name>Mg(2+)</name>
        <dbReference type="ChEBI" id="CHEBI:18420"/>
    </ligand>
</feature>
<dbReference type="InterPro" id="IPR003542">
    <property type="entry name" value="Enbac_synth_compD-like"/>
</dbReference>
<evidence type="ECO:0000256" key="5">
    <source>
        <dbReference type="ARBA" id="ARBA00019087"/>
    </source>
</evidence>
<dbReference type="STRING" id="1189325.SAMN04488119_104162"/>
<comment type="catalytic activity">
    <reaction evidence="10">
        <text>apo-[aryl-carrier protein] + CoA = holo-[aryl-carrier protein] + adenosine 3',5'-bisphosphate + H(+)</text>
        <dbReference type="Rhea" id="RHEA:48404"/>
        <dbReference type="Rhea" id="RHEA-COMP:15903"/>
        <dbReference type="Rhea" id="RHEA-COMP:17557"/>
        <dbReference type="ChEBI" id="CHEBI:15378"/>
        <dbReference type="ChEBI" id="CHEBI:29999"/>
        <dbReference type="ChEBI" id="CHEBI:57287"/>
        <dbReference type="ChEBI" id="CHEBI:58343"/>
        <dbReference type="ChEBI" id="CHEBI:64479"/>
    </reaction>
</comment>
<sequence length="241" mass="24417">MSPEAVQALARGLFPAGVAVAAADPRAPASGLFGEEAAAVARAVEPRRREFAAGRRAARAALASLGIAPAAIPMGADRAPVWPAGAVGSISHTAPRPGATGPAACAAAAARADAFGALGLDVEGAAPLAPALRAQILVPAEAEALEARPEAERGRLAKLIFCAKECAYKAQYPLTGALFGFEGMRIDWSFAPDGRMGRFAAVFLRPAGAFAPGDRLEGRFAFAGGLVAAGIALRQAPVSRR</sequence>
<name>A0A1M7T4Y6_9RHOB</name>
<dbReference type="OrthoDB" id="8210607at2"/>